<dbReference type="RefSeq" id="WP_193120589.1">
    <property type="nucleotide sequence ID" value="NZ_JADBGI010000003.1"/>
</dbReference>
<dbReference type="EMBL" id="JADBGI010000003">
    <property type="protein sequence ID" value="MBE2997948.1"/>
    <property type="molecule type" value="Genomic_DNA"/>
</dbReference>
<name>A0ABR9P281_9ACTN</name>
<accession>A0ABR9P281</accession>
<gene>
    <name evidence="1" type="ORF">IDM40_04375</name>
</gene>
<sequence length="145" mass="16197">MSDESRVEVPEADFADAESVAASFWVAWESYDGEADTDESYVDRYRPFVTDGFLDAHEAEGIPVPPQNLTAFRDSGRLRTAEVESVEVPQQAQESDQQVVMTVEGHLTDADGGEEVDSRESFRTMLLSNTGEADADWRVDRFVQQ</sequence>
<dbReference type="Proteomes" id="UP000806528">
    <property type="component" value="Unassembled WGS sequence"/>
</dbReference>
<evidence type="ECO:0000313" key="1">
    <source>
        <dbReference type="EMBL" id="MBE2997948.1"/>
    </source>
</evidence>
<keyword evidence="2" id="KW-1185">Reference proteome</keyword>
<organism evidence="1 2">
    <name type="scientific">Nocardiopsis coralli</name>
    <dbReference type="NCBI Taxonomy" id="2772213"/>
    <lineage>
        <taxon>Bacteria</taxon>
        <taxon>Bacillati</taxon>
        <taxon>Actinomycetota</taxon>
        <taxon>Actinomycetes</taxon>
        <taxon>Streptosporangiales</taxon>
        <taxon>Nocardiopsidaceae</taxon>
        <taxon>Nocardiopsis</taxon>
    </lineage>
</organism>
<protein>
    <recommendedName>
        <fullName evidence="3">DUF4440 domain-containing protein</fullName>
    </recommendedName>
</protein>
<evidence type="ECO:0008006" key="3">
    <source>
        <dbReference type="Google" id="ProtNLM"/>
    </source>
</evidence>
<evidence type="ECO:0000313" key="2">
    <source>
        <dbReference type="Proteomes" id="UP000806528"/>
    </source>
</evidence>
<comment type="caution">
    <text evidence="1">The sequence shown here is derived from an EMBL/GenBank/DDBJ whole genome shotgun (WGS) entry which is preliminary data.</text>
</comment>
<proteinExistence type="predicted"/>
<reference evidence="1 2" key="1">
    <citation type="submission" date="2020-09" db="EMBL/GenBank/DDBJ databases">
        <title>Diversity and distribution of actinomycetes associated with coral in the coast of Hainan.</title>
        <authorList>
            <person name="Li F."/>
        </authorList>
    </citation>
    <scope>NUCLEOTIDE SEQUENCE [LARGE SCALE GENOMIC DNA]</scope>
    <source>
        <strain evidence="1 2">HNM0947</strain>
    </source>
</reference>